<keyword evidence="3" id="KW-1185">Reference proteome</keyword>
<dbReference type="GO" id="GO:0071281">
    <property type="term" value="P:cellular response to iron ion"/>
    <property type="evidence" value="ECO:0007669"/>
    <property type="project" value="TreeGrafter"/>
</dbReference>
<reference evidence="2 3" key="1">
    <citation type="submission" date="2018-08" db="EMBL/GenBank/DDBJ databases">
        <title>Parvularcula sp. SM1705, isolated from surface water of the South Sea China.</title>
        <authorList>
            <person name="Sun L."/>
        </authorList>
    </citation>
    <scope>NUCLEOTIDE SEQUENCE [LARGE SCALE GENOMIC DNA]</scope>
    <source>
        <strain evidence="2 3">SM1705</strain>
    </source>
</reference>
<dbReference type="EMBL" id="QUQO01000001">
    <property type="protein sequence ID" value="RFB05761.1"/>
    <property type="molecule type" value="Genomic_DNA"/>
</dbReference>
<dbReference type="PANTHER" id="PTHR30535">
    <property type="entry name" value="VITAMIN B12-BINDING PROTEIN"/>
    <property type="match status" value="1"/>
</dbReference>
<dbReference type="PANTHER" id="PTHR30535:SF34">
    <property type="entry name" value="MOLYBDATE-BINDING PROTEIN MOLA"/>
    <property type="match status" value="1"/>
</dbReference>
<evidence type="ECO:0000313" key="3">
    <source>
        <dbReference type="Proteomes" id="UP000264589"/>
    </source>
</evidence>
<feature type="domain" description="Fe/B12 periplasmic-binding" evidence="1">
    <location>
        <begin position="22"/>
        <end position="269"/>
    </location>
</feature>
<dbReference type="OrthoDB" id="1632039at2"/>
<dbReference type="Proteomes" id="UP000264589">
    <property type="component" value="Unassembled WGS sequence"/>
</dbReference>
<proteinExistence type="predicted"/>
<evidence type="ECO:0000259" key="1">
    <source>
        <dbReference type="PROSITE" id="PS50983"/>
    </source>
</evidence>
<accession>A0A371RJY6</accession>
<dbReference type="RefSeq" id="WP_116392394.1">
    <property type="nucleotide sequence ID" value="NZ_QUQO01000001.1"/>
</dbReference>
<dbReference type="AlphaFoldDB" id="A0A371RJY6"/>
<protein>
    <submittedName>
        <fullName evidence="2">ABC transporter substrate-binding protein</fullName>
    </submittedName>
</protein>
<dbReference type="InParanoid" id="A0A371RJY6"/>
<dbReference type="InterPro" id="IPR050902">
    <property type="entry name" value="ABC_Transporter_SBP"/>
</dbReference>
<name>A0A371RJY6_9PROT</name>
<dbReference type="Gene3D" id="3.40.50.1980">
    <property type="entry name" value="Nitrogenase molybdenum iron protein domain"/>
    <property type="match status" value="2"/>
</dbReference>
<gene>
    <name evidence="2" type="ORF">DX908_11080</name>
</gene>
<dbReference type="Pfam" id="PF01497">
    <property type="entry name" value="Peripla_BP_2"/>
    <property type="match status" value="1"/>
</dbReference>
<evidence type="ECO:0000313" key="2">
    <source>
        <dbReference type="EMBL" id="RFB05761.1"/>
    </source>
</evidence>
<dbReference type="PROSITE" id="PS50983">
    <property type="entry name" value="FE_B12_PBP"/>
    <property type="match status" value="1"/>
</dbReference>
<sequence>MSWLAILYIFLAPSVEASPPQRIVSLNLCTDQLLIELADRERIAGVSYWAVDPRMAAYAAEAKGLRTVRGSAEEVIGLEPDLVLAGTFSTRETVSILTRLGYQVVDFTPANSIEDIATNLRTLGAAISEEEKAEEIIARMEARLATPPEAPNDESPLFATYDANGWSTGSGTLTSDIAARAGYRTLGDELGFFGSRRVNLETLLTVQPDVIDLGDARADAPALASEALKHPALGNLLTQAREVKIPGYLTACGTPKTVEAVELLIEAAP</sequence>
<dbReference type="SUPFAM" id="SSF53807">
    <property type="entry name" value="Helical backbone' metal receptor"/>
    <property type="match status" value="1"/>
</dbReference>
<organism evidence="2 3">
    <name type="scientific">Parvularcula marina</name>
    <dbReference type="NCBI Taxonomy" id="2292771"/>
    <lineage>
        <taxon>Bacteria</taxon>
        <taxon>Pseudomonadati</taxon>
        <taxon>Pseudomonadota</taxon>
        <taxon>Alphaproteobacteria</taxon>
        <taxon>Parvularculales</taxon>
        <taxon>Parvularculaceae</taxon>
        <taxon>Parvularcula</taxon>
    </lineage>
</organism>
<dbReference type="InterPro" id="IPR002491">
    <property type="entry name" value="ABC_transptr_periplasmic_BD"/>
</dbReference>
<comment type="caution">
    <text evidence="2">The sequence shown here is derived from an EMBL/GenBank/DDBJ whole genome shotgun (WGS) entry which is preliminary data.</text>
</comment>